<evidence type="ECO:0008006" key="4">
    <source>
        <dbReference type="Google" id="ProtNLM"/>
    </source>
</evidence>
<evidence type="ECO:0000313" key="2">
    <source>
        <dbReference type="EMBL" id="CAI8039522.1"/>
    </source>
</evidence>
<organism evidence="2 3">
    <name type="scientific">Geodia barretti</name>
    <name type="common">Barrett's horny sponge</name>
    <dbReference type="NCBI Taxonomy" id="519541"/>
    <lineage>
        <taxon>Eukaryota</taxon>
        <taxon>Metazoa</taxon>
        <taxon>Porifera</taxon>
        <taxon>Demospongiae</taxon>
        <taxon>Heteroscleromorpha</taxon>
        <taxon>Tetractinellida</taxon>
        <taxon>Astrophorina</taxon>
        <taxon>Geodiidae</taxon>
        <taxon>Geodia</taxon>
    </lineage>
</organism>
<evidence type="ECO:0000313" key="3">
    <source>
        <dbReference type="Proteomes" id="UP001174909"/>
    </source>
</evidence>
<reference evidence="2" key="1">
    <citation type="submission" date="2023-03" db="EMBL/GenBank/DDBJ databases">
        <authorList>
            <person name="Steffen K."/>
            <person name="Cardenas P."/>
        </authorList>
    </citation>
    <scope>NUCLEOTIDE SEQUENCE</scope>
</reference>
<dbReference type="Pfam" id="PF13385">
    <property type="entry name" value="Laminin_G_3"/>
    <property type="match status" value="1"/>
</dbReference>
<sequence>MGMWLFDEGKGGVATDSSEQGNDGEIHGAKWVDGKFGKALEFDGANNWVEVPHSNTVGFKAGVSFTITLHFKGTKVAGALVGKNYEDTSQVLPWYLLWNGGADNKVTLYLRDSASASFQAGGTTEIGDDKWHFVVGRADASTGKSSIWIDGKMETEADFNQKDGYGTGEGVFHIGRHYDRYTTGIIDDVALFNVALEEEDIKALMDDGIETAAAVEPVNKLTTTWGRIKQQIGK</sequence>
<protein>
    <recommendedName>
        <fullName evidence="4">LamG domain-containing protein</fullName>
    </recommendedName>
</protein>
<name>A0AA35X6G9_GEOBA</name>
<feature type="region of interest" description="Disordered" evidence="1">
    <location>
        <begin position="1"/>
        <end position="23"/>
    </location>
</feature>
<comment type="caution">
    <text evidence="2">The sequence shown here is derived from an EMBL/GenBank/DDBJ whole genome shotgun (WGS) entry which is preliminary data.</text>
</comment>
<keyword evidence="3" id="KW-1185">Reference proteome</keyword>
<proteinExistence type="predicted"/>
<evidence type="ECO:0000256" key="1">
    <source>
        <dbReference type="SAM" id="MobiDB-lite"/>
    </source>
</evidence>
<dbReference type="Gene3D" id="2.60.120.200">
    <property type="match status" value="1"/>
</dbReference>
<dbReference type="PANTHER" id="PTHR47635">
    <property type="entry name" value="CUB DOMAIN-CONTAINING PROTEIN"/>
    <property type="match status" value="1"/>
</dbReference>
<dbReference type="PANTHER" id="PTHR47635:SF2">
    <property type="entry name" value="LAMG-LIKE JELLYROLL FOLD DOMAIN-CONTAINING PROTEIN"/>
    <property type="match status" value="1"/>
</dbReference>
<accession>A0AA35X6G9</accession>
<dbReference type="Proteomes" id="UP001174909">
    <property type="component" value="Unassembled WGS sequence"/>
</dbReference>
<dbReference type="SUPFAM" id="SSF49899">
    <property type="entry name" value="Concanavalin A-like lectins/glucanases"/>
    <property type="match status" value="1"/>
</dbReference>
<gene>
    <name evidence="2" type="ORF">GBAR_LOCUS21986</name>
</gene>
<dbReference type="EMBL" id="CASHTH010003044">
    <property type="protein sequence ID" value="CAI8039522.1"/>
    <property type="molecule type" value="Genomic_DNA"/>
</dbReference>
<dbReference type="AlphaFoldDB" id="A0AA35X6G9"/>
<dbReference type="InterPro" id="IPR013320">
    <property type="entry name" value="ConA-like_dom_sf"/>
</dbReference>